<reference evidence="2" key="1">
    <citation type="submission" date="2020-11" db="EMBL/GenBank/DDBJ databases">
        <authorList>
            <person name="Whitehead M."/>
        </authorList>
    </citation>
    <scope>NUCLEOTIDE SEQUENCE</scope>
    <source>
        <strain evidence="2">EGII</strain>
    </source>
</reference>
<organism evidence="2 3">
    <name type="scientific">Ceratitis capitata</name>
    <name type="common">Mediterranean fruit fly</name>
    <name type="synonym">Tephritis capitata</name>
    <dbReference type="NCBI Taxonomy" id="7213"/>
    <lineage>
        <taxon>Eukaryota</taxon>
        <taxon>Metazoa</taxon>
        <taxon>Ecdysozoa</taxon>
        <taxon>Arthropoda</taxon>
        <taxon>Hexapoda</taxon>
        <taxon>Insecta</taxon>
        <taxon>Pterygota</taxon>
        <taxon>Neoptera</taxon>
        <taxon>Endopterygota</taxon>
        <taxon>Diptera</taxon>
        <taxon>Brachycera</taxon>
        <taxon>Muscomorpha</taxon>
        <taxon>Tephritoidea</taxon>
        <taxon>Tephritidae</taxon>
        <taxon>Ceratitis</taxon>
        <taxon>Ceratitis</taxon>
    </lineage>
</organism>
<dbReference type="AlphaFoldDB" id="A0A811UU34"/>
<evidence type="ECO:0000313" key="3">
    <source>
        <dbReference type="Proteomes" id="UP000606786"/>
    </source>
</evidence>
<evidence type="ECO:0000256" key="1">
    <source>
        <dbReference type="SAM" id="Phobius"/>
    </source>
</evidence>
<feature type="transmembrane region" description="Helical" evidence="1">
    <location>
        <begin position="70"/>
        <end position="89"/>
    </location>
</feature>
<gene>
    <name evidence="2" type="ORF">CCAP1982_LOCUS10689</name>
</gene>
<protein>
    <submittedName>
        <fullName evidence="2">(Mediterranean fruit fly) hypothetical protein</fullName>
    </submittedName>
</protein>
<feature type="transmembrane region" description="Helical" evidence="1">
    <location>
        <begin position="12"/>
        <end position="33"/>
    </location>
</feature>
<keyword evidence="3" id="KW-1185">Reference proteome</keyword>
<evidence type="ECO:0000313" key="2">
    <source>
        <dbReference type="EMBL" id="CAD7002201.1"/>
    </source>
</evidence>
<keyword evidence="1" id="KW-0812">Transmembrane</keyword>
<name>A0A811UU34_CERCA</name>
<dbReference type="EMBL" id="CAJHJT010000029">
    <property type="protein sequence ID" value="CAD7002201.1"/>
    <property type="molecule type" value="Genomic_DNA"/>
</dbReference>
<keyword evidence="1" id="KW-0472">Membrane</keyword>
<proteinExistence type="predicted"/>
<accession>A0A811UU34</accession>
<feature type="transmembrane region" description="Helical" evidence="1">
    <location>
        <begin position="39"/>
        <end position="63"/>
    </location>
</feature>
<comment type="caution">
    <text evidence="2">The sequence shown here is derived from an EMBL/GenBank/DDBJ whole genome shotgun (WGS) entry which is preliminary data.</text>
</comment>
<keyword evidence="1" id="KW-1133">Transmembrane helix</keyword>
<sequence>MSIIIIMQKKKSILYIHIFNAYIPTLQHAALFFPYSFSLFIHITYFVLLCTFLTLGVLCVVQLLAGLTPFISIANGLFCFILLLPTAVFSRLKVCKRLHAALWYSYIARARHFRRFCFAQQLRLAYNTAANSINGREPGRRQVVVRHILLVRCVSGVQKVGVCTAGGA</sequence>
<dbReference type="Proteomes" id="UP000606786">
    <property type="component" value="Unassembled WGS sequence"/>
</dbReference>